<evidence type="ECO:0000313" key="4">
    <source>
        <dbReference type="Proteomes" id="UP000030671"/>
    </source>
</evidence>
<dbReference type="Proteomes" id="UP000030671">
    <property type="component" value="Unassembled WGS sequence"/>
</dbReference>
<dbReference type="AlphaFoldDB" id="W4JZI7"/>
<keyword evidence="4" id="KW-1185">Reference proteome</keyword>
<dbReference type="HOGENOM" id="CLU_106400_0_0_1"/>
<dbReference type="EMBL" id="KI925461">
    <property type="protein sequence ID" value="ETW78962.1"/>
    <property type="molecule type" value="Genomic_DNA"/>
</dbReference>
<name>W4JZI7_HETIT</name>
<evidence type="ECO:0000313" key="3">
    <source>
        <dbReference type="EMBL" id="ETW78962.1"/>
    </source>
</evidence>
<dbReference type="eggNOG" id="ENOG502RY79">
    <property type="taxonomic scope" value="Eukaryota"/>
</dbReference>
<dbReference type="Gene3D" id="1.20.1440.170">
    <property type="entry name" value="Translation machinery-associated protein 16-like"/>
    <property type="match status" value="1"/>
</dbReference>
<dbReference type="RefSeq" id="XP_009549246.1">
    <property type="nucleotide sequence ID" value="XM_009550951.1"/>
</dbReference>
<protein>
    <recommendedName>
        <fullName evidence="5">Translation machinery-associated protein 16</fullName>
    </recommendedName>
</protein>
<dbReference type="GO" id="GO:0005634">
    <property type="term" value="C:nucleus"/>
    <property type="evidence" value="ECO:0007669"/>
    <property type="project" value="TreeGrafter"/>
</dbReference>
<dbReference type="OrthoDB" id="270284at2759"/>
<dbReference type="PANTHER" id="PTHR13349">
    <property type="entry name" value="TRANSLATION MACHINERY-ASSOCIATED PROTEIN 16"/>
    <property type="match status" value="1"/>
</dbReference>
<dbReference type="InParanoid" id="W4JZI7"/>
<evidence type="ECO:0000256" key="1">
    <source>
        <dbReference type="ARBA" id="ARBA00034127"/>
    </source>
</evidence>
<reference evidence="3 4" key="1">
    <citation type="journal article" date="2012" name="New Phytol.">
        <title>Insight into trade-off between wood decay and parasitism from the genome of a fungal forest pathogen.</title>
        <authorList>
            <person name="Olson A."/>
            <person name="Aerts A."/>
            <person name="Asiegbu F."/>
            <person name="Belbahri L."/>
            <person name="Bouzid O."/>
            <person name="Broberg A."/>
            <person name="Canback B."/>
            <person name="Coutinho P.M."/>
            <person name="Cullen D."/>
            <person name="Dalman K."/>
            <person name="Deflorio G."/>
            <person name="van Diepen L.T."/>
            <person name="Dunand C."/>
            <person name="Duplessis S."/>
            <person name="Durling M."/>
            <person name="Gonthier P."/>
            <person name="Grimwood J."/>
            <person name="Fossdal C.G."/>
            <person name="Hansson D."/>
            <person name="Henrissat B."/>
            <person name="Hietala A."/>
            <person name="Himmelstrand K."/>
            <person name="Hoffmeister D."/>
            <person name="Hogberg N."/>
            <person name="James T.Y."/>
            <person name="Karlsson M."/>
            <person name="Kohler A."/>
            <person name="Kues U."/>
            <person name="Lee Y.H."/>
            <person name="Lin Y.C."/>
            <person name="Lind M."/>
            <person name="Lindquist E."/>
            <person name="Lombard V."/>
            <person name="Lucas S."/>
            <person name="Lunden K."/>
            <person name="Morin E."/>
            <person name="Murat C."/>
            <person name="Park J."/>
            <person name="Raffaello T."/>
            <person name="Rouze P."/>
            <person name="Salamov A."/>
            <person name="Schmutz J."/>
            <person name="Solheim H."/>
            <person name="Stahlberg J."/>
            <person name="Velez H."/>
            <person name="de Vries R.P."/>
            <person name="Wiebenga A."/>
            <person name="Woodward S."/>
            <person name="Yakovlev I."/>
            <person name="Garbelotto M."/>
            <person name="Martin F."/>
            <person name="Grigoriev I.V."/>
            <person name="Stenlid J."/>
        </authorList>
    </citation>
    <scope>NUCLEOTIDE SEQUENCE [LARGE SCALE GENOMIC DNA]</scope>
    <source>
        <strain evidence="3 4">TC 32-1</strain>
    </source>
</reference>
<evidence type="ECO:0008006" key="5">
    <source>
        <dbReference type="Google" id="ProtNLM"/>
    </source>
</evidence>
<sequence length="222" mass="25013">MTSSTSESSSTKAKAKPAKKEKIFHPQSRKAGQLARTQLRQSKLAGQASKRSKKHSSKVNFYGFFYHALPEEGELTLGELHSIVAVWLARHDADLDEERSIRRKGRPKSVKEQKLEEMKLQEINEYRTGMDVPDLTHPANVSLFRKWDQIEVAYVQMLRFIRITSAKPEVSVLSRVGTHFTLQLDTNPTSSEPQAMNVAEAPLSTEPPSRFASTIMAMDGIM</sequence>
<feature type="compositionally biased region" description="Low complexity" evidence="2">
    <location>
        <begin position="1"/>
        <end position="12"/>
    </location>
</feature>
<dbReference type="Pfam" id="PF11176">
    <property type="entry name" value="Tma16"/>
    <property type="match status" value="1"/>
</dbReference>
<organism evidence="3 4">
    <name type="scientific">Heterobasidion irregulare (strain TC 32-1)</name>
    <dbReference type="NCBI Taxonomy" id="747525"/>
    <lineage>
        <taxon>Eukaryota</taxon>
        <taxon>Fungi</taxon>
        <taxon>Dikarya</taxon>
        <taxon>Basidiomycota</taxon>
        <taxon>Agaricomycotina</taxon>
        <taxon>Agaricomycetes</taxon>
        <taxon>Russulales</taxon>
        <taxon>Bondarzewiaceae</taxon>
        <taxon>Heterobasidion</taxon>
        <taxon>Heterobasidion annosum species complex</taxon>
    </lineage>
</organism>
<dbReference type="InterPro" id="IPR021346">
    <property type="entry name" value="Tma16"/>
</dbReference>
<accession>W4JZI7</accession>
<dbReference type="PANTHER" id="PTHR13349:SF2">
    <property type="entry name" value="TRANSLATION MACHINERY-ASSOCIATED PROTEIN 16"/>
    <property type="match status" value="1"/>
</dbReference>
<dbReference type="GeneID" id="20677036"/>
<dbReference type="KEGG" id="hir:HETIRDRAFT_460001"/>
<evidence type="ECO:0000256" key="2">
    <source>
        <dbReference type="SAM" id="MobiDB-lite"/>
    </source>
</evidence>
<feature type="region of interest" description="Disordered" evidence="2">
    <location>
        <begin position="1"/>
        <end position="52"/>
    </location>
</feature>
<proteinExistence type="inferred from homology"/>
<comment type="similarity">
    <text evidence="1">Belongs to the TMA16 family.</text>
</comment>
<dbReference type="InterPro" id="IPR038356">
    <property type="entry name" value="Tma16_sf"/>
</dbReference>
<dbReference type="STRING" id="747525.W4JZI7"/>
<gene>
    <name evidence="3" type="ORF">HETIRDRAFT_460001</name>
</gene>